<evidence type="ECO:0000313" key="2">
    <source>
        <dbReference type="EMBL" id="GFF94964.1"/>
    </source>
</evidence>
<dbReference type="Proteomes" id="UP000465266">
    <property type="component" value="Unassembled WGS sequence"/>
</dbReference>
<keyword evidence="3" id="KW-1185">Reference proteome</keyword>
<feature type="region of interest" description="Disordered" evidence="1">
    <location>
        <begin position="98"/>
        <end position="131"/>
    </location>
</feature>
<evidence type="ECO:0000256" key="1">
    <source>
        <dbReference type="SAM" id="MobiDB-lite"/>
    </source>
</evidence>
<sequence length="221" mass="24144">MKHKEASRKVVVSGFSPKRRLEIIFNFAQSTSFASSSGRPYDSALKILSQPKFTLPICYKHSVLPASRKKRILLISAMVSSTCPLGCAELEAYRAPSRRQSLSHGSRASRSDSLSSSVTSSSSSTQAQEGDYYLSQVQTGQTVRGAGVERHPTALSRIATQRSQHSATVGAPKPLVSKRPLPEFGAGKPYPPPLTEREEYVVEFAGPDDPLHPQNWSTKKK</sequence>
<dbReference type="EMBL" id="BLKG01000105">
    <property type="protein sequence ID" value="GFF94964.1"/>
    <property type="molecule type" value="Genomic_DNA"/>
</dbReference>
<feature type="compositionally biased region" description="Polar residues" evidence="1">
    <location>
        <begin position="158"/>
        <end position="167"/>
    </location>
</feature>
<name>A0ABQ1B6Y0_9EURO</name>
<reference evidence="2 3" key="1">
    <citation type="submission" date="2020-01" db="EMBL/GenBank/DDBJ databases">
        <title>Draft genome sequence of Aspergillus udagawae IFM 53868.</title>
        <authorList>
            <person name="Takahashi H."/>
            <person name="Yaguchi T."/>
        </authorList>
    </citation>
    <scope>NUCLEOTIDE SEQUENCE [LARGE SCALE GENOMIC DNA]</scope>
    <source>
        <strain evidence="2 3">IFM 53868</strain>
    </source>
</reference>
<feature type="compositionally biased region" description="Low complexity" evidence="1">
    <location>
        <begin position="102"/>
        <end position="124"/>
    </location>
</feature>
<gene>
    <name evidence="2" type="ORF">IFM53868_07784</name>
</gene>
<organism evidence="2 3">
    <name type="scientific">Aspergillus udagawae</name>
    <dbReference type="NCBI Taxonomy" id="91492"/>
    <lineage>
        <taxon>Eukaryota</taxon>
        <taxon>Fungi</taxon>
        <taxon>Dikarya</taxon>
        <taxon>Ascomycota</taxon>
        <taxon>Pezizomycotina</taxon>
        <taxon>Eurotiomycetes</taxon>
        <taxon>Eurotiomycetidae</taxon>
        <taxon>Eurotiales</taxon>
        <taxon>Aspergillaceae</taxon>
        <taxon>Aspergillus</taxon>
        <taxon>Aspergillus subgen. Fumigati</taxon>
    </lineage>
</organism>
<feature type="region of interest" description="Disordered" evidence="1">
    <location>
        <begin position="158"/>
        <end position="194"/>
    </location>
</feature>
<proteinExistence type="predicted"/>
<comment type="caution">
    <text evidence="2">The sequence shown here is derived from an EMBL/GenBank/DDBJ whole genome shotgun (WGS) entry which is preliminary data.</text>
</comment>
<protein>
    <submittedName>
        <fullName evidence="2">MFS transporter</fullName>
    </submittedName>
</protein>
<evidence type="ECO:0000313" key="3">
    <source>
        <dbReference type="Proteomes" id="UP000465266"/>
    </source>
</evidence>
<accession>A0ABQ1B6Y0</accession>